<dbReference type="KEGG" id="fpn:ABE65_010220"/>
<reference evidence="1 2" key="1">
    <citation type="submission" date="2016-04" db="EMBL/GenBank/DDBJ databases">
        <title>Complete genome sequence of Fictibacillus phosphorivorans G25-29, a strain toxic to nematodes.</title>
        <authorList>
            <person name="Zheng Z."/>
        </authorList>
    </citation>
    <scope>NUCLEOTIDE SEQUENCE [LARGE SCALE GENOMIC DNA]</scope>
    <source>
        <strain evidence="1 2">G25-29</strain>
    </source>
</reference>
<dbReference type="STRING" id="1221500.ABE65_010220"/>
<evidence type="ECO:0000313" key="1">
    <source>
        <dbReference type="EMBL" id="ANC77154.1"/>
    </source>
</evidence>
<name>A0A160IM23_9BACL</name>
<dbReference type="Proteomes" id="UP000076623">
    <property type="component" value="Chromosome"/>
</dbReference>
<dbReference type="AlphaFoldDB" id="A0A160IM23"/>
<dbReference type="RefSeq" id="WP_066394370.1">
    <property type="nucleotide sequence ID" value="NZ_CP015378.1"/>
</dbReference>
<proteinExistence type="predicted"/>
<keyword evidence="2" id="KW-1185">Reference proteome</keyword>
<gene>
    <name evidence="1" type="ORF">ABE65_010220</name>
</gene>
<organism evidence="1 2">
    <name type="scientific">Fictibacillus phosphorivorans</name>
    <dbReference type="NCBI Taxonomy" id="1221500"/>
    <lineage>
        <taxon>Bacteria</taxon>
        <taxon>Bacillati</taxon>
        <taxon>Bacillota</taxon>
        <taxon>Bacilli</taxon>
        <taxon>Bacillales</taxon>
        <taxon>Fictibacillaceae</taxon>
        <taxon>Fictibacillus</taxon>
    </lineage>
</organism>
<dbReference type="EMBL" id="CP015378">
    <property type="protein sequence ID" value="ANC77154.1"/>
    <property type="molecule type" value="Genomic_DNA"/>
</dbReference>
<accession>A0A160IM23</accession>
<sequence>MLTVNKEVKVEQNFEVFVDLNTTLSLMVSGEDEKRALEKVLSLIDEQAIQQILLTIVSTNGSVIMPKVHTFETDNISVFGEDE</sequence>
<evidence type="ECO:0000313" key="2">
    <source>
        <dbReference type="Proteomes" id="UP000076623"/>
    </source>
</evidence>
<protein>
    <submittedName>
        <fullName evidence="1">Uncharacterized protein</fullName>
    </submittedName>
</protein>